<evidence type="ECO:0000313" key="3">
    <source>
        <dbReference type="EMBL" id="AIF16125.1"/>
    </source>
</evidence>
<proteinExistence type="predicted"/>
<sequence>MPSTVKRAAVLLVLLFLAPLAAADPPPGQPDVVNDICSTWNSADGVCDDYDSALDHTPSDEWMRSSVEIDIEDAEMVEMKVGLAVHEMSRDDLRMDDLDLEGDSKLWDGIPADYIRNYQSLSRGGGDTVSDLMLERVEEIMEEFIDINFPNVNTTTITTVSEIDFKSQPDANCVYSADYDSIDEVNGFDNDPFYPPLCFEAVLQMEVDSESFGLKPETSDINRMMQGLLTMGAALNSDFTASSSPGHSIELSVFPPPYANVQSVESPGATKTRELDGHPQTYSILEIDNTQAVTEANINAVELVSRLVHRELDTPTASIDSDEPSLVVDLVVDATDPQNSRFDLEIAIHHLGSDTLDEWGAELHDGSFELPWVTSDGIRMLDQEVDEDLTAILDGIPIEAMSTAFSDSLGANIWFGTPQFAEADDEGGLDFRHTPGKTCDESLEVSYCIEGRHAMDGTWPVVLQTTSQSTPMRVSSVVERMLENSGGDITTIDLSKVTDEDLASMMNVVEVELSTDTGWLQDLLPADMPSTEFRLTLHLPEWIESTIGDPSTVVIWAPVVGGGEQDFGFAGTRIFDWRHPICLESDPCEDDSPDLICGSNQKTCVSFDIKVDIEKFAVRETRFAAEVEFSAEVVLEIYRLGIDLDEEGIELHPVPSDLLRRMIVMGDRLEGGLLAGSDLEAPLDLGVGDQIDVEVSNQGMQELAEELTIRSSEIIDAEGPFETAPMDFGMGPYVFSADFVATPFVASFDEITMPSNAEVGDTVPLRLGSIIESTVVSVALKGDAIDIRAQPAAIGFAIANRLAMAFGAPVFTDSGIQIEGAEFFVEVTPLMEHTVFGTIRSSARMEIHLPTSVRLFGFESQMGLGELIEVDGRQVVVYRTPLCPDATTWAQCSKNSDIVSYSVEVSWLFVLGELAPYLFVLLFAIGMLISRRRRLSKEHKEESEQKTAEEEQKLTEIAMEEEFGKLDDKIVVVDESYFEEDP</sequence>
<protein>
    <submittedName>
        <fullName evidence="3">Uncharacterized protein</fullName>
    </submittedName>
</protein>
<keyword evidence="2" id="KW-0472">Membrane</keyword>
<reference evidence="3" key="1">
    <citation type="journal article" date="2014" name="Genome Biol. Evol.">
        <title>Pangenome evidence for extensive interdomain horizontal transfer affecting lineage core and shell genes in uncultured planktonic thaumarchaeota and euryarchaeota.</title>
        <authorList>
            <person name="Deschamps P."/>
            <person name="Zivanovic Y."/>
            <person name="Moreira D."/>
            <person name="Rodriguez-Valera F."/>
            <person name="Lopez-Garcia P."/>
        </authorList>
    </citation>
    <scope>NUCLEOTIDE SEQUENCE</scope>
</reference>
<evidence type="ECO:0000256" key="1">
    <source>
        <dbReference type="SAM" id="Coils"/>
    </source>
</evidence>
<feature type="transmembrane region" description="Helical" evidence="2">
    <location>
        <begin position="905"/>
        <end position="929"/>
    </location>
</feature>
<dbReference type="EMBL" id="KF901047">
    <property type="protein sequence ID" value="AIF16125.1"/>
    <property type="molecule type" value="Genomic_DNA"/>
</dbReference>
<keyword evidence="1" id="KW-0175">Coiled coil</keyword>
<keyword evidence="2" id="KW-1133">Transmembrane helix</keyword>
<evidence type="ECO:0000256" key="2">
    <source>
        <dbReference type="SAM" id="Phobius"/>
    </source>
</evidence>
<organism evidence="3">
    <name type="scientific">uncultured marine group II/III euryarchaeote KM3_72_H01</name>
    <dbReference type="NCBI Taxonomy" id="1456499"/>
    <lineage>
        <taxon>Archaea</taxon>
        <taxon>Methanobacteriati</taxon>
        <taxon>Methanobacteriota</taxon>
        <taxon>environmental samples</taxon>
    </lineage>
</organism>
<feature type="coiled-coil region" evidence="1">
    <location>
        <begin position="932"/>
        <end position="960"/>
    </location>
</feature>
<name>A0A075HLG7_9EURY</name>
<dbReference type="AlphaFoldDB" id="A0A075HLG7"/>
<keyword evidence="2" id="KW-0812">Transmembrane</keyword>
<accession>A0A075HLG7</accession>